<proteinExistence type="predicted"/>
<comment type="caution">
    <text evidence="2">The sequence shown here is derived from an EMBL/GenBank/DDBJ whole genome shotgun (WGS) entry which is preliminary data.</text>
</comment>
<accession>A0ABS6S2V0</accession>
<dbReference type="RefSeq" id="WP_218253574.1">
    <property type="nucleotide sequence ID" value="NZ_JABXWD010000395.1"/>
</dbReference>
<feature type="transmembrane region" description="Helical" evidence="1">
    <location>
        <begin position="12"/>
        <end position="28"/>
    </location>
</feature>
<evidence type="ECO:0008006" key="4">
    <source>
        <dbReference type="Google" id="ProtNLM"/>
    </source>
</evidence>
<keyword evidence="1" id="KW-1133">Transmembrane helix</keyword>
<keyword evidence="1" id="KW-0812">Transmembrane</keyword>
<evidence type="ECO:0000313" key="3">
    <source>
        <dbReference type="Proteomes" id="UP001196980"/>
    </source>
</evidence>
<evidence type="ECO:0000313" key="2">
    <source>
        <dbReference type="EMBL" id="MBV6342967.1"/>
    </source>
</evidence>
<organism evidence="2 3">
    <name type="scientific">Candidatus Magnetobacterium casense</name>
    <dbReference type="NCBI Taxonomy" id="1455061"/>
    <lineage>
        <taxon>Bacteria</taxon>
        <taxon>Pseudomonadati</taxon>
        <taxon>Nitrospirota</taxon>
        <taxon>Thermodesulfovibrionia</taxon>
        <taxon>Thermodesulfovibrionales</taxon>
        <taxon>Candidatus Magnetobacteriaceae</taxon>
        <taxon>Candidatus Magnetobacterium</taxon>
    </lineage>
</organism>
<reference evidence="2 3" key="1">
    <citation type="journal article" date="2020" name="J Geophys Res Biogeosci">
        <title>Magnetotaxis as an Adaptation to Enable Bacterial Shuttling of Microbial Sulfur and Sulfur Cycling Across Aquatic Oxic#Anoxic Interfaces.</title>
        <authorList>
            <person name="Li J."/>
            <person name="Liu P."/>
            <person name="Wang J."/>
            <person name="Roberts A.P."/>
            <person name="Pan Y."/>
        </authorList>
    </citation>
    <scope>NUCLEOTIDE SEQUENCE [LARGE SCALE GENOMIC DNA]</scope>
    <source>
        <strain evidence="2 3">MYR-1_YQ</strain>
    </source>
</reference>
<dbReference type="EMBL" id="JABXWD010000395">
    <property type="protein sequence ID" value="MBV6342967.1"/>
    <property type="molecule type" value="Genomic_DNA"/>
</dbReference>
<sequence>MVAPQPTVVMQPPPLFGFVGALVVVLVLENQPITAMEPYFLSNSSPP</sequence>
<name>A0ABS6S2V0_9BACT</name>
<evidence type="ECO:0000256" key="1">
    <source>
        <dbReference type="SAM" id="Phobius"/>
    </source>
</evidence>
<gene>
    <name evidence="2" type="ORF">HWQ67_15400</name>
</gene>
<protein>
    <recommendedName>
        <fullName evidence="4">Secreted protein</fullName>
    </recommendedName>
</protein>
<keyword evidence="1" id="KW-0472">Membrane</keyword>
<dbReference type="Proteomes" id="UP001196980">
    <property type="component" value="Unassembled WGS sequence"/>
</dbReference>
<keyword evidence="3" id="KW-1185">Reference proteome</keyword>